<evidence type="ECO:0000313" key="2">
    <source>
        <dbReference type="EMBL" id="ALF17718.1"/>
    </source>
</evidence>
<reference evidence="2 3" key="1">
    <citation type="submission" date="2015-09" db="EMBL/GenBank/DDBJ databases">
        <authorList>
            <person name="Jackson K.R."/>
            <person name="Lunt B.L."/>
            <person name="Fisher J.N.B."/>
            <person name="Gardner A.V."/>
            <person name="Bailey M.E."/>
            <person name="Deus L.M."/>
            <person name="Earl A.S."/>
            <person name="Gibby P.D."/>
            <person name="Hartmann K.A."/>
            <person name="Liu J.E."/>
            <person name="Manci A.M."/>
            <person name="Nielsen D.A."/>
            <person name="Solomon M.B."/>
            <person name="Breakwell D.P."/>
            <person name="Burnett S.H."/>
            <person name="Grose J.H."/>
        </authorList>
    </citation>
    <scope>NUCLEOTIDE SEQUENCE [LARGE SCALE GENOMIC DNA]</scope>
    <source>
        <strain evidence="2 3">KCOM 1279</strain>
    </source>
</reference>
<protein>
    <submittedName>
        <fullName evidence="2">Uncharacterized protein</fullName>
    </submittedName>
</protein>
<evidence type="ECO:0000256" key="1">
    <source>
        <dbReference type="SAM" id="Phobius"/>
    </source>
</evidence>
<evidence type="ECO:0000313" key="3">
    <source>
        <dbReference type="Proteomes" id="UP000063147"/>
    </source>
</evidence>
<proteinExistence type="predicted"/>
<keyword evidence="1" id="KW-0472">Membrane</keyword>
<feature type="transmembrane region" description="Helical" evidence="1">
    <location>
        <begin position="53"/>
        <end position="74"/>
    </location>
</feature>
<keyword evidence="1" id="KW-1133">Transmembrane helix</keyword>
<sequence>MEQGKIFYRFLLYIRIKNKIISKFISIIEKRGYYKTLIASGKNYFNLISNPKLFLITSSGYFLSSFLFSSIFSFC</sequence>
<name>A0A0M5M673_9FUSO</name>
<dbReference type="EMBL" id="CP012713">
    <property type="protein sequence ID" value="ALF17718.1"/>
    <property type="molecule type" value="Genomic_DNA"/>
</dbReference>
<keyword evidence="1" id="KW-0812">Transmembrane</keyword>
<dbReference type="AlphaFoldDB" id="A0A0M5M673"/>
<dbReference type="Proteomes" id="UP000063147">
    <property type="component" value="Chromosome"/>
</dbReference>
<accession>A0A0M5M673</accession>
<organism evidence="2">
    <name type="scientific">Fusobacterium animalis</name>
    <dbReference type="NCBI Taxonomy" id="76859"/>
    <lineage>
        <taxon>Bacteria</taxon>
        <taxon>Fusobacteriati</taxon>
        <taxon>Fusobacteriota</taxon>
        <taxon>Fusobacteriia</taxon>
        <taxon>Fusobacteriales</taxon>
        <taxon>Fusobacteriaceae</taxon>
        <taxon>Fusobacterium</taxon>
    </lineage>
</organism>
<gene>
    <name evidence="2" type="ORF">RN98_05855</name>
</gene>